<accession>A0A445DUY9</accession>
<comment type="caution">
    <text evidence="2">The sequence shown here is derived from an EMBL/GenBank/DDBJ whole genome shotgun (WGS) entry which is preliminary data.</text>
</comment>
<name>A0A445DUY9_ARAHY</name>
<dbReference type="InterPro" id="IPR025836">
    <property type="entry name" value="Zn_knuckle_CX2CX4HX4C"/>
</dbReference>
<evidence type="ECO:0000259" key="1">
    <source>
        <dbReference type="Pfam" id="PF14392"/>
    </source>
</evidence>
<keyword evidence="3" id="KW-1185">Reference proteome</keyword>
<evidence type="ECO:0000313" key="2">
    <source>
        <dbReference type="EMBL" id="RYR66983.1"/>
    </source>
</evidence>
<dbReference type="AlphaFoldDB" id="A0A445DUY9"/>
<reference evidence="2 3" key="1">
    <citation type="submission" date="2019-01" db="EMBL/GenBank/DDBJ databases">
        <title>Sequencing of cultivated peanut Arachis hypogaea provides insights into genome evolution and oil improvement.</title>
        <authorList>
            <person name="Chen X."/>
        </authorList>
    </citation>
    <scope>NUCLEOTIDE SEQUENCE [LARGE SCALE GENOMIC DNA]</scope>
    <source>
        <strain evidence="3">cv. Fuhuasheng</strain>
        <tissue evidence="2">Leaves</tissue>
    </source>
</reference>
<dbReference type="EMBL" id="SDMP01000003">
    <property type="protein sequence ID" value="RYR66983.1"/>
    <property type="molecule type" value="Genomic_DNA"/>
</dbReference>
<gene>
    <name evidence="2" type="ORF">Ahy_A03g013194</name>
</gene>
<dbReference type="Pfam" id="PF14392">
    <property type="entry name" value="zf-CCHC_4"/>
    <property type="match status" value="1"/>
</dbReference>
<sequence>MSYMEVREVEATESIESKTIRIEKHVQHSFKEDCLNFIGKFITEKEMNLKACRNAILGIWGNPVGLVISEIGRNMLLFSFKDKKKGKQALNDTTKVIGDMMGLVSEVEDPWRDTKLMRTFLRVKVALDVTEPLPTGFYLERDDLPNAWIHFKYERIQDHYCLNCGRLGHRAMEGKNQKVMAS</sequence>
<feature type="domain" description="Zinc knuckle CX2CX4HX4C" evidence="1">
    <location>
        <begin position="128"/>
        <end position="170"/>
    </location>
</feature>
<organism evidence="2 3">
    <name type="scientific">Arachis hypogaea</name>
    <name type="common">Peanut</name>
    <dbReference type="NCBI Taxonomy" id="3818"/>
    <lineage>
        <taxon>Eukaryota</taxon>
        <taxon>Viridiplantae</taxon>
        <taxon>Streptophyta</taxon>
        <taxon>Embryophyta</taxon>
        <taxon>Tracheophyta</taxon>
        <taxon>Spermatophyta</taxon>
        <taxon>Magnoliopsida</taxon>
        <taxon>eudicotyledons</taxon>
        <taxon>Gunneridae</taxon>
        <taxon>Pentapetalae</taxon>
        <taxon>rosids</taxon>
        <taxon>fabids</taxon>
        <taxon>Fabales</taxon>
        <taxon>Fabaceae</taxon>
        <taxon>Papilionoideae</taxon>
        <taxon>50 kb inversion clade</taxon>
        <taxon>dalbergioids sensu lato</taxon>
        <taxon>Dalbergieae</taxon>
        <taxon>Pterocarpus clade</taxon>
        <taxon>Arachis</taxon>
    </lineage>
</organism>
<proteinExistence type="predicted"/>
<dbReference type="Proteomes" id="UP000289738">
    <property type="component" value="Chromosome A03"/>
</dbReference>
<evidence type="ECO:0000313" key="3">
    <source>
        <dbReference type="Proteomes" id="UP000289738"/>
    </source>
</evidence>
<protein>
    <recommendedName>
        <fullName evidence="1">Zinc knuckle CX2CX4HX4C domain-containing protein</fullName>
    </recommendedName>
</protein>